<feature type="transmembrane region" description="Helical" evidence="1">
    <location>
        <begin position="996"/>
        <end position="1016"/>
    </location>
</feature>
<comment type="caution">
    <text evidence="2">The sequence shown here is derived from an EMBL/GenBank/DDBJ whole genome shotgun (WGS) entry which is preliminary data.</text>
</comment>
<dbReference type="STRING" id="1182542.W9XWL7"/>
<evidence type="ECO:0000313" key="3">
    <source>
        <dbReference type="Proteomes" id="UP000019478"/>
    </source>
</evidence>
<keyword evidence="1" id="KW-0812">Transmembrane</keyword>
<sequence length="1094" mass="119467">MVYGVTARGLPWTYGTTQNLTIQTFDYSGTDDLSNAVLTAQVPGFGVSMDCAPAQVNNLSSALQSRPWLPAGILAEYLVGDISSPDCQLTGVSLGQTPGHMYFQENFDPSTGWKSNYQGFFDYYVCNSGYNYVNYGNPDVPQPHATSPEQYRFLLTMSEVTFWYNGTSGSLPSSSQTTNWTIAQSTAVLCRPSYSIDLYDVTLAPLNRTLLRAEKISNTSIDLIGFDLGKFLDGIVNSLSVADFGEGGPDYVIAPVPQMFLLLEALLTDAPNGSLLKPLIQPDLLQNVSTQALEGIGTQFADQYLKQAKSEPLTGSYMMTQQRLQVKRLTVGLLLTALGLLVITVLVLIKFRPWDTAPCTTESLASAAIILASSKALRSHMQTGQPDLDNSVRNLESREYQTVVGPEGLFEIQPVVAPSVPTASLHSKEDKSKKELSPWWRPIATRKWFSVCILLVPLILIAVLEVIQHVSDRKQGIVTLDSSDSYHLTISYIPLAVMLLVALLYGSLDATASAFAPFLALRRGSAQAERSISASLLSKLPPHAFYLSLRNRHWVNTFTILAATVSSFLTIVTSGLYSPVTVQSPHAVQMQQLSVMNLSHVDLSEGDNLAGETTKLMMLFNLSNPVGTYDDLVFPSFEAHIPDALLGGIAPNEEVLISMTMPALRPSLQCTVAPVDSITTADNVYHSGTMQVLVDGTYTYADPGEGIFSTQKAVFPWSLGTSNTTLVKEPGGSADWSYTYIIPNDTETSVPKTQIGATSPVQWIADGKTLTAHQTSTEHTGKLDVDPSTANFGFAGGWASGTRTNQVVNISLDGANTFMANTWKMQTDLVITLCYQILEEVQTNVTFNWPSMTTNQDNPPVADQATARIIMSNETSTPTWKMNTTVTSASPHWFGISLNMFLWALQDNTTAANCLNAWFTTLQNRKGGQPLSELLGQANQDGLIKASNDMYARYAAQAINANMRASGKASGQDLPSYNATILVPVLRLKQNKGPKIVLQVLLAVMAVCGAVAYSLLNTKELLRQSPCSIAGKMELLARSELCNTRKVIPEGAEWWDGRQRKRMGLFDGWFFSLGWWGDEMKWYGIDTGRAEKVQ</sequence>
<feature type="transmembrane region" description="Helical" evidence="1">
    <location>
        <begin position="448"/>
        <end position="470"/>
    </location>
</feature>
<protein>
    <submittedName>
        <fullName evidence="2">Uncharacterized protein</fullName>
    </submittedName>
</protein>
<keyword evidence="1" id="KW-0472">Membrane</keyword>
<dbReference type="PANTHER" id="PTHR37544">
    <property type="entry name" value="SPRAY-RELATED"/>
    <property type="match status" value="1"/>
</dbReference>
<evidence type="ECO:0000256" key="1">
    <source>
        <dbReference type="SAM" id="Phobius"/>
    </source>
</evidence>
<feature type="transmembrane region" description="Helical" evidence="1">
    <location>
        <begin position="490"/>
        <end position="521"/>
    </location>
</feature>
<dbReference type="eggNOG" id="ENOG502QQ7D">
    <property type="taxonomic scope" value="Eukaryota"/>
</dbReference>
<dbReference type="OrthoDB" id="5332281at2759"/>
<keyword evidence="1" id="KW-1133">Transmembrane helix</keyword>
<reference evidence="2 3" key="1">
    <citation type="submission" date="2013-03" db="EMBL/GenBank/DDBJ databases">
        <title>The Genome Sequence of Capronia epimyces CBS 606.96.</title>
        <authorList>
            <consortium name="The Broad Institute Genomics Platform"/>
            <person name="Cuomo C."/>
            <person name="de Hoog S."/>
            <person name="Gorbushina A."/>
            <person name="Walker B."/>
            <person name="Young S.K."/>
            <person name="Zeng Q."/>
            <person name="Gargeya S."/>
            <person name="Fitzgerald M."/>
            <person name="Haas B."/>
            <person name="Abouelleil A."/>
            <person name="Allen A.W."/>
            <person name="Alvarado L."/>
            <person name="Arachchi H.M."/>
            <person name="Berlin A.M."/>
            <person name="Chapman S.B."/>
            <person name="Gainer-Dewar J."/>
            <person name="Goldberg J."/>
            <person name="Griggs A."/>
            <person name="Gujja S."/>
            <person name="Hansen M."/>
            <person name="Howarth C."/>
            <person name="Imamovic A."/>
            <person name="Ireland A."/>
            <person name="Larimer J."/>
            <person name="McCowan C."/>
            <person name="Murphy C."/>
            <person name="Pearson M."/>
            <person name="Poon T.W."/>
            <person name="Priest M."/>
            <person name="Roberts A."/>
            <person name="Saif S."/>
            <person name="Shea T."/>
            <person name="Sisk P."/>
            <person name="Sykes S."/>
            <person name="Wortman J."/>
            <person name="Nusbaum C."/>
            <person name="Birren B."/>
        </authorList>
    </citation>
    <scope>NUCLEOTIDE SEQUENCE [LARGE SCALE GENOMIC DNA]</scope>
    <source>
        <strain evidence="2 3">CBS 606.96</strain>
    </source>
</reference>
<dbReference type="Pfam" id="PF11915">
    <property type="entry name" value="DUF3433"/>
    <property type="match status" value="1"/>
</dbReference>
<organism evidence="2 3">
    <name type="scientific">Capronia epimyces CBS 606.96</name>
    <dbReference type="NCBI Taxonomy" id="1182542"/>
    <lineage>
        <taxon>Eukaryota</taxon>
        <taxon>Fungi</taxon>
        <taxon>Dikarya</taxon>
        <taxon>Ascomycota</taxon>
        <taxon>Pezizomycotina</taxon>
        <taxon>Eurotiomycetes</taxon>
        <taxon>Chaetothyriomycetidae</taxon>
        <taxon>Chaetothyriales</taxon>
        <taxon>Herpotrichiellaceae</taxon>
        <taxon>Capronia</taxon>
    </lineage>
</organism>
<dbReference type="GeneID" id="19169727"/>
<dbReference type="RefSeq" id="XP_007733927.1">
    <property type="nucleotide sequence ID" value="XM_007735737.1"/>
</dbReference>
<dbReference type="PANTHER" id="PTHR37544:SF1">
    <property type="entry name" value="PHOSPHORIBOSYLAMINOIMIDAZOLE-SUCCINOCARBOXAMIDE SYNTHASE"/>
    <property type="match status" value="1"/>
</dbReference>
<feature type="transmembrane region" description="Helical" evidence="1">
    <location>
        <begin position="329"/>
        <end position="349"/>
    </location>
</feature>
<dbReference type="EMBL" id="AMGY01000004">
    <property type="protein sequence ID" value="EXJ84942.1"/>
    <property type="molecule type" value="Genomic_DNA"/>
</dbReference>
<accession>W9XWL7</accession>
<dbReference type="Proteomes" id="UP000019478">
    <property type="component" value="Unassembled WGS sequence"/>
</dbReference>
<proteinExistence type="predicted"/>
<feature type="transmembrane region" description="Helical" evidence="1">
    <location>
        <begin position="554"/>
        <end position="577"/>
    </location>
</feature>
<dbReference type="HOGENOM" id="CLU_003000_1_0_1"/>
<dbReference type="AlphaFoldDB" id="W9XWL7"/>
<dbReference type="InterPro" id="IPR021840">
    <property type="entry name" value="DUF3433"/>
</dbReference>
<name>W9XWL7_9EURO</name>
<keyword evidence="3" id="KW-1185">Reference proteome</keyword>
<evidence type="ECO:0000313" key="2">
    <source>
        <dbReference type="EMBL" id="EXJ84942.1"/>
    </source>
</evidence>
<gene>
    <name evidence="2" type="ORF">A1O3_05617</name>
</gene>